<dbReference type="Gene3D" id="1.10.10.10">
    <property type="entry name" value="Winged helix-like DNA-binding domain superfamily/Winged helix DNA-binding domain"/>
    <property type="match status" value="1"/>
</dbReference>
<dbReference type="InterPro" id="IPR036388">
    <property type="entry name" value="WH-like_DNA-bd_sf"/>
</dbReference>
<reference evidence="4 5" key="1">
    <citation type="submission" date="2014-12" db="EMBL/GenBank/DDBJ databases">
        <title>Frankia sp. BMG5.1 draft genome.</title>
        <authorList>
            <person name="Gtari M."/>
            <person name="Ghodhbane-Gtari F."/>
            <person name="Nouioui I."/>
            <person name="Ktari A."/>
            <person name="Hezbri K."/>
            <person name="Mimouni W."/>
            <person name="Sbissi I."/>
            <person name="Ayari A."/>
            <person name="Yamanaka T."/>
            <person name="Normand P."/>
            <person name="Tisa L.S."/>
            <person name="Boudabous A."/>
        </authorList>
    </citation>
    <scope>NUCLEOTIDE SEQUENCE [LARGE SCALE GENOMIC DNA]</scope>
    <source>
        <strain evidence="4 5">BMG5.1</strain>
    </source>
</reference>
<protein>
    <submittedName>
        <fullName evidence="4">LuxR family transcriptional regulator</fullName>
    </submittedName>
</protein>
<evidence type="ECO:0000256" key="1">
    <source>
        <dbReference type="ARBA" id="ARBA00022741"/>
    </source>
</evidence>
<feature type="domain" description="HTH luxR-type" evidence="3">
    <location>
        <begin position="818"/>
        <end position="880"/>
    </location>
</feature>
<dbReference type="CDD" id="cd06170">
    <property type="entry name" value="LuxR_C_like"/>
    <property type="match status" value="1"/>
</dbReference>
<dbReference type="PRINTS" id="PR00038">
    <property type="entry name" value="HTHLUXR"/>
</dbReference>
<evidence type="ECO:0000313" key="5">
    <source>
        <dbReference type="Proteomes" id="UP000035425"/>
    </source>
</evidence>
<dbReference type="SUPFAM" id="SSF46894">
    <property type="entry name" value="C-terminal effector domain of the bipartite response regulators"/>
    <property type="match status" value="1"/>
</dbReference>
<sequence>MCMQYDAVMELPWPLTGRAAELDLVRSSLTSHSPRSVMLVGPAGVGKTRLAREARLLASRAGLSSVWVTASHSIARTPLGVFVPLLPALDREPAGTVHDLLERSARALVSRARGRGVALFVDDAHMLDEASAGLLHQLVANHSVLVVLTVRAGEAAPEAVTALWKDDLALRLELSRLDTRAIDALLTAVLGHQVDRAAVVELAARSGGNVLYLRELTLGALADRTLVRDVGVWRLKAPLAPSGRIMELVDTRLRGLDDASIALLELAAYAEPLGGAEVAELADPELIDALQRQGLLASGFEGQRLQVRLAHPLYGEVLRARTSAVRVSAMSRALADSVERTGARRKGDALRMGIWRLDGGGGQPALMLRAARDARWHYDFALAERLARAAGHAGAGFDAWLLAGQTLALQGRPLDAERELASLTCQTRDDRDRVRLAIAHIDCLWFYLGRMDDGLRVAQLAEASITEQSLRDEVSARRAGLLLGSQGPGAAAEVAVPMLAAAKGPSLVWLGLVASYGLGRLGRIEEALDAADRGYDAGIVLSEPDDWYPWFNLYARCEALAHAGRFTEAEALARQEHQRGLEEGSSEARAWFLWHMCRTARDTGNVQSAGRDAREAIVLLRRLGRLGFQHSLLSLLAQSQALSGDHQGARATLARIDELGVQQPRWSWTEFISAHAWTAVAEGRLSVARETFERAAEAGERVGDRTGACAALHDIARIGAPHAVVDRLVAVAATVEGELTGARVAHVLALAEADPPGLAEVSDRFEAMGVFLLAAEAAADAAVAWRRLGKPRKADAELHRAAIRLSRCEGARTPALAPISVRSQLTPAERETALLAANGLTSKEIAEQLRISARTVDNRLQRIFRKLGISRRAELAALMR</sequence>
<keyword evidence="2" id="KW-0067">ATP-binding</keyword>
<name>A0ABR5F210_9ACTN</name>
<evidence type="ECO:0000313" key="4">
    <source>
        <dbReference type="EMBL" id="KLL10683.1"/>
    </source>
</evidence>
<dbReference type="PROSITE" id="PS00622">
    <property type="entry name" value="HTH_LUXR_1"/>
    <property type="match status" value="1"/>
</dbReference>
<dbReference type="PANTHER" id="PTHR16305">
    <property type="entry name" value="TESTICULAR SOLUBLE ADENYLYL CYCLASE"/>
    <property type="match status" value="1"/>
</dbReference>
<keyword evidence="1" id="KW-0547">Nucleotide-binding</keyword>
<keyword evidence="5" id="KW-1185">Reference proteome</keyword>
<dbReference type="Pfam" id="PF00196">
    <property type="entry name" value="GerE"/>
    <property type="match status" value="1"/>
</dbReference>
<gene>
    <name evidence="4" type="ORF">FrCorBMG51_16970</name>
</gene>
<dbReference type="Proteomes" id="UP000035425">
    <property type="component" value="Unassembled WGS sequence"/>
</dbReference>
<dbReference type="InterPro" id="IPR000792">
    <property type="entry name" value="Tscrpt_reg_LuxR_C"/>
</dbReference>
<accession>A0ABR5F210</accession>
<dbReference type="Gene3D" id="1.25.40.10">
    <property type="entry name" value="Tetratricopeptide repeat domain"/>
    <property type="match status" value="1"/>
</dbReference>
<dbReference type="SMART" id="SM00382">
    <property type="entry name" value="AAA"/>
    <property type="match status" value="1"/>
</dbReference>
<dbReference type="Gene3D" id="3.40.50.300">
    <property type="entry name" value="P-loop containing nucleotide triphosphate hydrolases"/>
    <property type="match status" value="1"/>
</dbReference>
<dbReference type="InterPro" id="IPR027417">
    <property type="entry name" value="P-loop_NTPase"/>
</dbReference>
<dbReference type="Pfam" id="PF13191">
    <property type="entry name" value="AAA_16"/>
    <property type="match status" value="1"/>
</dbReference>
<dbReference type="InterPro" id="IPR003593">
    <property type="entry name" value="AAA+_ATPase"/>
</dbReference>
<dbReference type="EMBL" id="JWIO01000028">
    <property type="protein sequence ID" value="KLL10683.1"/>
    <property type="molecule type" value="Genomic_DNA"/>
</dbReference>
<evidence type="ECO:0000256" key="2">
    <source>
        <dbReference type="ARBA" id="ARBA00022840"/>
    </source>
</evidence>
<dbReference type="InterPro" id="IPR041664">
    <property type="entry name" value="AAA_16"/>
</dbReference>
<evidence type="ECO:0000259" key="3">
    <source>
        <dbReference type="PROSITE" id="PS50043"/>
    </source>
</evidence>
<comment type="caution">
    <text evidence="4">The sequence shown here is derived from an EMBL/GenBank/DDBJ whole genome shotgun (WGS) entry which is preliminary data.</text>
</comment>
<dbReference type="InterPro" id="IPR011990">
    <property type="entry name" value="TPR-like_helical_dom_sf"/>
</dbReference>
<dbReference type="InterPro" id="IPR016032">
    <property type="entry name" value="Sig_transdc_resp-reg_C-effctor"/>
</dbReference>
<proteinExistence type="predicted"/>
<dbReference type="PANTHER" id="PTHR16305:SF35">
    <property type="entry name" value="TRANSCRIPTIONAL ACTIVATOR DOMAIN"/>
    <property type="match status" value="1"/>
</dbReference>
<dbReference type="SUPFAM" id="SSF52540">
    <property type="entry name" value="P-loop containing nucleoside triphosphate hydrolases"/>
    <property type="match status" value="1"/>
</dbReference>
<dbReference type="PROSITE" id="PS50043">
    <property type="entry name" value="HTH_LUXR_2"/>
    <property type="match status" value="1"/>
</dbReference>
<dbReference type="SMART" id="SM00421">
    <property type="entry name" value="HTH_LUXR"/>
    <property type="match status" value="1"/>
</dbReference>
<organism evidence="4 5">
    <name type="scientific">Protofrankia coriariae</name>
    <dbReference type="NCBI Taxonomy" id="1562887"/>
    <lineage>
        <taxon>Bacteria</taxon>
        <taxon>Bacillati</taxon>
        <taxon>Actinomycetota</taxon>
        <taxon>Actinomycetes</taxon>
        <taxon>Frankiales</taxon>
        <taxon>Frankiaceae</taxon>
        <taxon>Protofrankia</taxon>
    </lineage>
</organism>